<keyword evidence="5 8" id="KW-0812">Transmembrane</keyword>
<feature type="transmembrane region" description="Helical" evidence="8">
    <location>
        <begin position="45"/>
        <end position="67"/>
    </location>
</feature>
<comment type="subcellular location">
    <subcellularLocation>
        <location evidence="2">Membrane</location>
        <topology evidence="2">Multi-pass membrane protein</topology>
    </subcellularLocation>
</comment>
<evidence type="ECO:0000256" key="5">
    <source>
        <dbReference type="ARBA" id="ARBA00022692"/>
    </source>
</evidence>
<keyword evidence="6 8" id="KW-1133">Transmembrane helix</keyword>
<reference evidence="10 11" key="1">
    <citation type="submission" date="2019-07" db="EMBL/GenBank/DDBJ databases">
        <title>Whole genome shotgun sequence of Novosphingobium sediminis NBRC 106119.</title>
        <authorList>
            <person name="Hosoyama A."/>
            <person name="Uohara A."/>
            <person name="Ohji S."/>
            <person name="Ichikawa N."/>
        </authorList>
    </citation>
    <scope>NUCLEOTIDE SEQUENCE [LARGE SCALE GENOMIC DNA]</scope>
    <source>
        <strain evidence="10 11">NBRC 106119</strain>
    </source>
</reference>
<dbReference type="Proteomes" id="UP000321464">
    <property type="component" value="Unassembled WGS sequence"/>
</dbReference>
<protein>
    <recommendedName>
        <fullName evidence="4">Methylamine utilization protein MauE</fullName>
    </recommendedName>
</protein>
<evidence type="ECO:0000259" key="9">
    <source>
        <dbReference type="Pfam" id="PF07291"/>
    </source>
</evidence>
<dbReference type="RefSeq" id="WP_147157909.1">
    <property type="nucleotide sequence ID" value="NZ_BJYR01000002.1"/>
</dbReference>
<evidence type="ECO:0000313" key="11">
    <source>
        <dbReference type="Proteomes" id="UP000321464"/>
    </source>
</evidence>
<evidence type="ECO:0000256" key="3">
    <source>
        <dbReference type="ARBA" id="ARBA00004856"/>
    </source>
</evidence>
<name>A0A512AFS5_9SPHN</name>
<feature type="domain" description="Methylamine utilisation protein MauE" evidence="9">
    <location>
        <begin position="20"/>
        <end position="142"/>
    </location>
</feature>
<feature type="transmembrane region" description="Helical" evidence="8">
    <location>
        <begin position="126"/>
        <end position="146"/>
    </location>
</feature>
<feature type="transmembrane region" description="Helical" evidence="8">
    <location>
        <begin position="6"/>
        <end position="33"/>
    </location>
</feature>
<dbReference type="GO" id="GO:0016020">
    <property type="term" value="C:membrane"/>
    <property type="evidence" value="ECO:0007669"/>
    <property type="project" value="UniProtKB-SubCell"/>
</dbReference>
<comment type="caution">
    <text evidence="10">The sequence shown here is derived from an EMBL/GenBank/DDBJ whole genome shotgun (WGS) entry which is preliminary data.</text>
</comment>
<evidence type="ECO:0000256" key="2">
    <source>
        <dbReference type="ARBA" id="ARBA00004141"/>
    </source>
</evidence>
<evidence type="ECO:0000256" key="1">
    <source>
        <dbReference type="ARBA" id="ARBA00003475"/>
    </source>
</evidence>
<evidence type="ECO:0000256" key="7">
    <source>
        <dbReference type="ARBA" id="ARBA00023136"/>
    </source>
</evidence>
<dbReference type="EMBL" id="BJYR01000002">
    <property type="protein sequence ID" value="GEN98526.1"/>
    <property type="molecule type" value="Genomic_DNA"/>
</dbReference>
<keyword evidence="11" id="KW-1185">Reference proteome</keyword>
<accession>A0A512AFS5</accession>
<organism evidence="10 11">
    <name type="scientific">Novosphingobium sediminis</name>
    <dbReference type="NCBI Taxonomy" id="707214"/>
    <lineage>
        <taxon>Bacteria</taxon>
        <taxon>Pseudomonadati</taxon>
        <taxon>Pseudomonadota</taxon>
        <taxon>Alphaproteobacteria</taxon>
        <taxon>Sphingomonadales</taxon>
        <taxon>Sphingomonadaceae</taxon>
        <taxon>Novosphingobium</taxon>
    </lineage>
</organism>
<dbReference type="UniPathway" id="UPA00895"/>
<comment type="function">
    <text evidence="1">May be specifically involved in the processing, transport, and/or maturation of the MADH beta-subunit.</text>
</comment>
<sequence length="189" mass="19095">MADSGALTLAALGGSGLGVIGLAGAMGVGLVFLQAAHAKLRHRELLAGVIANYRLLPAALVAPAALLLAPAELVIAIGLLLGGNMLAAGAAIMLLLIFAAAMGVNIARGRREIDCGCGRSQLRQPLSWLLVTRNIVLAALLVPQLFPAAPRTTADLAIAFAGGLAVFVIVQLFNAIGALAASPLAAQRR</sequence>
<dbReference type="AlphaFoldDB" id="A0A512AFS5"/>
<dbReference type="OrthoDB" id="4462029at2"/>
<comment type="pathway">
    <text evidence="3">One-carbon metabolism; methylamine degradation.</text>
</comment>
<feature type="transmembrane region" description="Helical" evidence="8">
    <location>
        <begin position="73"/>
        <end position="106"/>
    </location>
</feature>
<dbReference type="InterPro" id="IPR009908">
    <property type="entry name" value="Methylamine_util_MauE"/>
</dbReference>
<evidence type="ECO:0000256" key="6">
    <source>
        <dbReference type="ARBA" id="ARBA00022989"/>
    </source>
</evidence>
<keyword evidence="7 8" id="KW-0472">Membrane</keyword>
<proteinExistence type="predicted"/>
<evidence type="ECO:0000256" key="4">
    <source>
        <dbReference type="ARBA" id="ARBA00019078"/>
    </source>
</evidence>
<feature type="transmembrane region" description="Helical" evidence="8">
    <location>
        <begin position="158"/>
        <end position="181"/>
    </location>
</feature>
<gene>
    <name evidence="10" type="ORF">NSE01_03590</name>
</gene>
<dbReference type="GO" id="GO:0030416">
    <property type="term" value="P:methylamine metabolic process"/>
    <property type="evidence" value="ECO:0007669"/>
    <property type="project" value="InterPro"/>
</dbReference>
<dbReference type="Pfam" id="PF07291">
    <property type="entry name" value="MauE"/>
    <property type="match status" value="1"/>
</dbReference>
<evidence type="ECO:0000313" key="10">
    <source>
        <dbReference type="EMBL" id="GEN98526.1"/>
    </source>
</evidence>
<evidence type="ECO:0000256" key="8">
    <source>
        <dbReference type="SAM" id="Phobius"/>
    </source>
</evidence>